<feature type="transmembrane region" description="Helical" evidence="7">
    <location>
        <begin position="205"/>
        <end position="225"/>
    </location>
</feature>
<dbReference type="AlphaFoldDB" id="A0A1G2H529"/>
<evidence type="ECO:0000256" key="5">
    <source>
        <dbReference type="ARBA" id="ARBA00023004"/>
    </source>
</evidence>
<dbReference type="GO" id="GO:0016679">
    <property type="term" value="F:oxidoreductase activity, acting on diphenols and related substances as donors"/>
    <property type="evidence" value="ECO:0007669"/>
    <property type="project" value="TreeGrafter"/>
</dbReference>
<dbReference type="Pfam" id="PF01794">
    <property type="entry name" value="Ferric_reduct"/>
    <property type="match status" value="1"/>
</dbReference>
<feature type="transmembrane region" description="Helical" evidence="7">
    <location>
        <begin position="114"/>
        <end position="135"/>
    </location>
</feature>
<organism evidence="9 10">
    <name type="scientific">Candidatus Ryanbacteria bacterium RIFCSPLOWO2_12_FULL_47_9c</name>
    <dbReference type="NCBI Taxonomy" id="1802131"/>
    <lineage>
        <taxon>Bacteria</taxon>
        <taxon>Candidatus Ryaniibacteriota</taxon>
    </lineage>
</organism>
<evidence type="ECO:0000259" key="8">
    <source>
        <dbReference type="Pfam" id="PF01794"/>
    </source>
</evidence>
<dbReference type="PANTHER" id="PTHR36964">
    <property type="entry name" value="PROTEIN-METHIONINE-SULFOXIDE REDUCTASE HEME-BINDING SUBUNIT MSRQ"/>
    <property type="match status" value="1"/>
</dbReference>
<evidence type="ECO:0000313" key="9">
    <source>
        <dbReference type="EMBL" id="OGZ57602.1"/>
    </source>
</evidence>
<dbReference type="GO" id="GO:0020037">
    <property type="term" value="F:heme binding"/>
    <property type="evidence" value="ECO:0007669"/>
    <property type="project" value="TreeGrafter"/>
</dbReference>
<evidence type="ECO:0000256" key="2">
    <source>
        <dbReference type="ARBA" id="ARBA00022448"/>
    </source>
</evidence>
<name>A0A1G2H529_9BACT</name>
<protein>
    <recommendedName>
        <fullName evidence="8">Ferric oxidoreductase domain-containing protein</fullName>
    </recommendedName>
</protein>
<dbReference type="Proteomes" id="UP000178996">
    <property type="component" value="Unassembled WGS sequence"/>
</dbReference>
<evidence type="ECO:0000256" key="1">
    <source>
        <dbReference type="ARBA" id="ARBA00004141"/>
    </source>
</evidence>
<dbReference type="EMBL" id="MHOB01000020">
    <property type="protein sequence ID" value="OGZ57602.1"/>
    <property type="molecule type" value="Genomic_DNA"/>
</dbReference>
<dbReference type="GO" id="GO:0005886">
    <property type="term" value="C:plasma membrane"/>
    <property type="evidence" value="ECO:0007669"/>
    <property type="project" value="TreeGrafter"/>
</dbReference>
<feature type="domain" description="Ferric oxidoreductase" evidence="8">
    <location>
        <begin position="59"/>
        <end position="158"/>
    </location>
</feature>
<keyword evidence="5" id="KW-0408">Iron</keyword>
<comment type="caution">
    <text evidence="9">The sequence shown here is derived from an EMBL/GenBank/DDBJ whole genome shotgun (WGS) entry which is preliminary data.</text>
</comment>
<evidence type="ECO:0000256" key="6">
    <source>
        <dbReference type="ARBA" id="ARBA00023136"/>
    </source>
</evidence>
<dbReference type="InterPro" id="IPR013130">
    <property type="entry name" value="Fe3_Rdtase_TM_dom"/>
</dbReference>
<sequence>MRILRPAFRFSIFSLAFWILEFLYQYYLLVPKNLPSALVRSFALTGATLIGAALFSSAIFKWFPRTARYWQYRRYLGVSGAVFVNFHALAAYYSVYDFDIGAAYYTFNPIKNPIVFGSLALPIFLLMALTSTDWAVQKLGGRNWKTLHRFVYIAYPLSIFHFLLMRPEDLVTAPGILLLAITLLALFGQIFWFFKIAGAKHFRSLGSFVGSAIILFVFVIAYLIFNS</sequence>
<feature type="transmembrane region" description="Helical" evidence="7">
    <location>
        <begin position="75"/>
        <end position="94"/>
    </location>
</feature>
<gene>
    <name evidence="9" type="ORF">A3G60_00065</name>
</gene>
<feature type="transmembrane region" description="Helical" evidence="7">
    <location>
        <begin position="7"/>
        <end position="29"/>
    </location>
</feature>
<feature type="transmembrane region" description="Helical" evidence="7">
    <location>
        <begin position="147"/>
        <end position="165"/>
    </location>
</feature>
<keyword evidence="2" id="KW-0813">Transport</keyword>
<feature type="transmembrane region" description="Helical" evidence="7">
    <location>
        <begin position="41"/>
        <end position="63"/>
    </location>
</feature>
<feature type="transmembrane region" description="Helical" evidence="7">
    <location>
        <begin position="171"/>
        <end position="193"/>
    </location>
</feature>
<dbReference type="InterPro" id="IPR022837">
    <property type="entry name" value="MsrQ-like"/>
</dbReference>
<evidence type="ECO:0000256" key="4">
    <source>
        <dbReference type="ARBA" id="ARBA00022989"/>
    </source>
</evidence>
<proteinExistence type="predicted"/>
<reference evidence="9 10" key="1">
    <citation type="journal article" date="2016" name="Nat. Commun.">
        <title>Thousands of microbial genomes shed light on interconnected biogeochemical processes in an aquifer system.</title>
        <authorList>
            <person name="Anantharaman K."/>
            <person name="Brown C.T."/>
            <person name="Hug L.A."/>
            <person name="Sharon I."/>
            <person name="Castelle C.J."/>
            <person name="Probst A.J."/>
            <person name="Thomas B.C."/>
            <person name="Singh A."/>
            <person name="Wilkins M.J."/>
            <person name="Karaoz U."/>
            <person name="Brodie E.L."/>
            <person name="Williams K.H."/>
            <person name="Hubbard S.S."/>
            <person name="Banfield J.F."/>
        </authorList>
    </citation>
    <scope>NUCLEOTIDE SEQUENCE [LARGE SCALE GENOMIC DNA]</scope>
</reference>
<comment type="subcellular location">
    <subcellularLocation>
        <location evidence="1">Membrane</location>
        <topology evidence="1">Multi-pass membrane protein</topology>
    </subcellularLocation>
</comment>
<dbReference type="GO" id="GO:0010181">
    <property type="term" value="F:FMN binding"/>
    <property type="evidence" value="ECO:0007669"/>
    <property type="project" value="TreeGrafter"/>
</dbReference>
<keyword evidence="6 7" id="KW-0472">Membrane</keyword>
<evidence type="ECO:0000256" key="3">
    <source>
        <dbReference type="ARBA" id="ARBA00022692"/>
    </source>
</evidence>
<evidence type="ECO:0000313" key="10">
    <source>
        <dbReference type="Proteomes" id="UP000178996"/>
    </source>
</evidence>
<dbReference type="PANTHER" id="PTHR36964:SF1">
    <property type="entry name" value="PROTEIN-METHIONINE-SULFOXIDE REDUCTASE HEME-BINDING SUBUNIT MSRQ"/>
    <property type="match status" value="1"/>
</dbReference>
<evidence type="ECO:0000256" key="7">
    <source>
        <dbReference type="SAM" id="Phobius"/>
    </source>
</evidence>
<keyword evidence="4 7" id="KW-1133">Transmembrane helix</keyword>
<keyword evidence="3 7" id="KW-0812">Transmembrane</keyword>
<accession>A0A1G2H529</accession>